<evidence type="ECO:0000313" key="5">
    <source>
        <dbReference type="Proteomes" id="UP001202117"/>
    </source>
</evidence>
<evidence type="ECO:0000256" key="2">
    <source>
        <dbReference type="ARBA" id="ARBA00022649"/>
    </source>
</evidence>
<evidence type="ECO:0000313" key="4">
    <source>
        <dbReference type="EMBL" id="MCH4564262.1"/>
    </source>
</evidence>
<dbReference type="PANTHER" id="PTHR33755:SF9">
    <property type="entry name" value="TOXIN PARE1"/>
    <property type="match status" value="1"/>
</dbReference>
<sequence>MRYRLSRKAEEDIIGIFLIGVERFGMAQAERYHGQLEKCFRFLADNPLAAHERHEIMPPVRIHPVGAHLVIYRIEDDGGIFVIRVRHGHEDWQDASE</sequence>
<dbReference type="Pfam" id="PF05016">
    <property type="entry name" value="ParE_toxin"/>
    <property type="match status" value="1"/>
</dbReference>
<reference evidence="4 5" key="1">
    <citation type="submission" date="2022-02" db="EMBL/GenBank/DDBJ databases">
        <title>Halomonas fukangensis sp. nov., a halophilic bacterium isolated from a bulk soil of Kalidium foliatum at Fukang.</title>
        <authorList>
            <person name="Huang Y."/>
        </authorList>
    </citation>
    <scope>NUCLEOTIDE SEQUENCE [LARGE SCALE GENOMIC DNA]</scope>
    <source>
        <strain evidence="4 5">EGI 63088</strain>
    </source>
</reference>
<dbReference type="InterPro" id="IPR035093">
    <property type="entry name" value="RelE/ParE_toxin_dom_sf"/>
</dbReference>
<dbReference type="RefSeq" id="WP_240568920.1">
    <property type="nucleotide sequence ID" value="NZ_JAKVPY010000017.1"/>
</dbReference>
<accession>A0ABS9RWN7</accession>
<dbReference type="InterPro" id="IPR028344">
    <property type="entry name" value="ParE1/4"/>
</dbReference>
<proteinExistence type="inferred from homology"/>
<dbReference type="Gene3D" id="3.30.2310.20">
    <property type="entry name" value="RelE-like"/>
    <property type="match status" value="1"/>
</dbReference>
<organism evidence="4 5">
    <name type="scientific">Halomonas flagellata</name>
    <dbReference type="NCBI Taxonomy" id="2920385"/>
    <lineage>
        <taxon>Bacteria</taxon>
        <taxon>Pseudomonadati</taxon>
        <taxon>Pseudomonadota</taxon>
        <taxon>Gammaproteobacteria</taxon>
        <taxon>Oceanospirillales</taxon>
        <taxon>Halomonadaceae</taxon>
        <taxon>Halomonas</taxon>
    </lineage>
</organism>
<gene>
    <name evidence="4" type="ORF">MKP05_14195</name>
</gene>
<dbReference type="Proteomes" id="UP001202117">
    <property type="component" value="Unassembled WGS sequence"/>
</dbReference>
<dbReference type="EMBL" id="JAKVPY010000017">
    <property type="protein sequence ID" value="MCH4564262.1"/>
    <property type="molecule type" value="Genomic_DNA"/>
</dbReference>
<comment type="caution">
    <text evidence="4">The sequence shown here is derived from an EMBL/GenBank/DDBJ whole genome shotgun (WGS) entry which is preliminary data.</text>
</comment>
<keyword evidence="5" id="KW-1185">Reference proteome</keyword>
<protein>
    <recommendedName>
        <fullName evidence="3">Toxin</fullName>
    </recommendedName>
</protein>
<evidence type="ECO:0000256" key="1">
    <source>
        <dbReference type="ARBA" id="ARBA00006226"/>
    </source>
</evidence>
<dbReference type="PIRSF" id="PIRSF029218">
    <property type="entry name" value="ParE"/>
    <property type="match status" value="1"/>
</dbReference>
<name>A0ABS9RWN7_9GAMM</name>
<evidence type="ECO:0000256" key="3">
    <source>
        <dbReference type="PIRNR" id="PIRNR029218"/>
    </source>
</evidence>
<dbReference type="InterPro" id="IPR051803">
    <property type="entry name" value="TA_system_RelE-like_toxin"/>
</dbReference>
<keyword evidence="2" id="KW-1277">Toxin-antitoxin system</keyword>
<dbReference type="PANTHER" id="PTHR33755">
    <property type="entry name" value="TOXIN PARE1-RELATED"/>
    <property type="match status" value="1"/>
</dbReference>
<comment type="similarity">
    <text evidence="1 3">Belongs to the RelE toxin family.</text>
</comment>
<dbReference type="InterPro" id="IPR007712">
    <property type="entry name" value="RelE/ParE_toxin"/>
</dbReference>